<evidence type="ECO:0000313" key="2">
    <source>
        <dbReference type="Proteomes" id="UP000241587"/>
    </source>
</evidence>
<dbReference type="AlphaFoldDB" id="A0A2T4H1E0"/>
<keyword evidence="2" id="KW-1185">Reference proteome</keyword>
<comment type="caution">
    <text evidence="1">The sequence shown here is derived from an EMBL/GenBank/DDBJ whole genome shotgun (WGS) entry which is preliminary data.</text>
</comment>
<name>A0A2T4H1E0_FUSCU</name>
<protein>
    <submittedName>
        <fullName evidence="1">Uncharacterized protein</fullName>
    </submittedName>
</protein>
<dbReference type="Proteomes" id="UP000241587">
    <property type="component" value="Unassembled WGS sequence"/>
</dbReference>
<proteinExistence type="predicted"/>
<evidence type="ECO:0000313" key="1">
    <source>
        <dbReference type="EMBL" id="PTD09597.1"/>
    </source>
</evidence>
<organism evidence="1 2">
    <name type="scientific">Fusarium culmorum</name>
    <dbReference type="NCBI Taxonomy" id="5516"/>
    <lineage>
        <taxon>Eukaryota</taxon>
        <taxon>Fungi</taxon>
        <taxon>Dikarya</taxon>
        <taxon>Ascomycota</taxon>
        <taxon>Pezizomycotina</taxon>
        <taxon>Sordariomycetes</taxon>
        <taxon>Hypocreomycetidae</taxon>
        <taxon>Hypocreales</taxon>
        <taxon>Nectriaceae</taxon>
        <taxon>Fusarium</taxon>
    </lineage>
</organism>
<gene>
    <name evidence="1" type="ORF">FCULG_00007470</name>
</gene>
<dbReference type="EMBL" id="PVEM01000003">
    <property type="protein sequence ID" value="PTD09597.1"/>
    <property type="molecule type" value="Genomic_DNA"/>
</dbReference>
<dbReference type="OMA" id="HEVHPRI"/>
<dbReference type="OrthoDB" id="10417299at2759"/>
<reference evidence="1 2" key="1">
    <citation type="submission" date="2018-02" db="EMBL/GenBank/DDBJ databases">
        <title>Fusarium culmorum secondary metabolites in fungal-bacterial-plant interactions.</title>
        <authorList>
            <person name="Schmidt R."/>
        </authorList>
    </citation>
    <scope>NUCLEOTIDE SEQUENCE [LARGE SCALE GENOMIC DNA]</scope>
    <source>
        <strain evidence="1 2">PV</strain>
    </source>
</reference>
<sequence>MICSAAVEHEVHPRIRTYEHSAVTAPTYPNPQWYLDLEQTKAWNFHSDIPFVRKVLYEISEVDLVISDKTSGRVEPLSTETMLCLLYQYDLWLLVSPILSSFETGQTKLAKSSQPGNYFVLMINPDLTYRLGKDPVLSQPLNLTVITRNTFFHQ</sequence>
<accession>A0A2T4H1E0</accession>